<dbReference type="EMBL" id="BDCR01000001">
    <property type="protein sequence ID" value="GAT62423.1"/>
    <property type="molecule type" value="Genomic_DNA"/>
</dbReference>
<keyword evidence="3" id="KW-1185">Reference proteome</keyword>
<dbReference type="Proteomes" id="UP000076586">
    <property type="component" value="Unassembled WGS sequence"/>
</dbReference>
<sequence>MKNFVCFAVLALLVQTTAIVQAGNLKLFGDYSYGWSRITAATSSDLSGPSKDVANGLKSGTYNQFEIGTYIKGIGIGFIHNRFNSDANISYSDVVVLYNSYSKNGSIVNDFSLNFNGLELRYNIPLLFTGMHIGAKCGLGIESYKNKGYYYNADNINGQSLVFYTETTGSSFCSLLGAELSYSLLGVINFGIEASLMPGKFNNLKQDIHTTTISYNAMRFNAGIHIGVTL</sequence>
<comment type="caution">
    <text evidence="2">The sequence shown here is derived from an EMBL/GenBank/DDBJ whole genome shotgun (WGS) entry which is preliminary data.</text>
</comment>
<feature type="chain" id="PRO_5007904993" description="Outer membrane protein beta-barrel domain-containing protein" evidence="1">
    <location>
        <begin position="23"/>
        <end position="230"/>
    </location>
</feature>
<evidence type="ECO:0000256" key="1">
    <source>
        <dbReference type="SAM" id="SignalP"/>
    </source>
</evidence>
<feature type="signal peptide" evidence="1">
    <location>
        <begin position="1"/>
        <end position="22"/>
    </location>
</feature>
<evidence type="ECO:0000313" key="3">
    <source>
        <dbReference type="Proteomes" id="UP000076586"/>
    </source>
</evidence>
<name>A0A170Z8I4_9BACT</name>
<keyword evidence="1" id="KW-0732">Signal</keyword>
<evidence type="ECO:0000313" key="2">
    <source>
        <dbReference type="EMBL" id="GAT62423.1"/>
    </source>
</evidence>
<dbReference type="AlphaFoldDB" id="A0A170Z8I4"/>
<dbReference type="RefSeq" id="WP_068702587.1">
    <property type="nucleotide sequence ID" value="NZ_BDCR01000001.1"/>
</dbReference>
<reference evidence="3" key="2">
    <citation type="journal article" date="2017" name="Genome Announc.">
        <title>Draft genome sequence of Paludibacter jiangxiensis NM7(T), a propionate-producing fermentative bacterium.</title>
        <authorList>
            <person name="Qiu Y.-L."/>
            <person name="Tourlousse D.M."/>
            <person name="Matsuura N."/>
            <person name="Ohashi A."/>
            <person name="Sekiguchi Y."/>
        </authorList>
    </citation>
    <scope>NUCLEOTIDE SEQUENCE [LARGE SCALE GENOMIC DNA]</scope>
    <source>
        <strain evidence="3">NM7</strain>
    </source>
</reference>
<protein>
    <recommendedName>
        <fullName evidence="4">Outer membrane protein beta-barrel domain-containing protein</fullName>
    </recommendedName>
</protein>
<organism evidence="2 3">
    <name type="scientific">Paludibacter jiangxiensis</name>
    <dbReference type="NCBI Taxonomy" id="681398"/>
    <lineage>
        <taxon>Bacteria</taxon>
        <taxon>Pseudomonadati</taxon>
        <taxon>Bacteroidota</taxon>
        <taxon>Bacteroidia</taxon>
        <taxon>Bacteroidales</taxon>
        <taxon>Paludibacteraceae</taxon>
        <taxon>Paludibacter</taxon>
    </lineage>
</organism>
<accession>A0A170Z8I4</accession>
<evidence type="ECO:0008006" key="4">
    <source>
        <dbReference type="Google" id="ProtNLM"/>
    </source>
</evidence>
<reference evidence="3" key="1">
    <citation type="submission" date="2016-04" db="EMBL/GenBank/DDBJ databases">
        <title>Draft genome sequence of Paludibacter jiangxiensis strain NM7.</title>
        <authorList>
            <person name="Qiu Y."/>
            <person name="Matsuura N."/>
            <person name="Ohashi A."/>
            <person name="Tourlousse M.D."/>
            <person name="Sekiguchi Y."/>
        </authorList>
    </citation>
    <scope>NUCLEOTIDE SEQUENCE [LARGE SCALE GENOMIC DNA]</scope>
    <source>
        <strain evidence="3">NM7</strain>
    </source>
</reference>
<proteinExistence type="predicted"/>
<gene>
    <name evidence="2" type="ORF">PJIAN_11017</name>
</gene>